<sequence>MDIAQSSETPRERRNRLAREAYARQKLLFTAEQLENQRARQREAYRLRTEAESNEQADHRRRARRSAYIHNIKQAYGYNAARMQIYDTNSVICHQLGSMEVKCLQCGALHWLEERVAGSILAPTFSTCCANGKIKLPPINQPPEPLLSLLIGEDSRSRCQRNINSNTEDRYITMMQYYAYRLQLRQYITFTDNESLVNVARRAQNQKSTLTAWFDANCDQNIYQIAKSLTYTQFPHKFVFNNCTKKWNKRIKVESYALHELEDILMQQGKLLKDFSNMPIPTTVYHFANCLLNKELNYNQAMPCNFLDQNLSCLNKDQQNIYNEVIKAIGQNTPLL</sequence>
<dbReference type="AlphaFoldDB" id="A0A9N9G091"/>
<dbReference type="EMBL" id="CAJVPZ010006604">
    <property type="protein sequence ID" value="CAG8575594.1"/>
    <property type="molecule type" value="Genomic_DNA"/>
</dbReference>
<accession>A0A9N9G091</accession>
<evidence type="ECO:0000313" key="1">
    <source>
        <dbReference type="EMBL" id="CAG8575594.1"/>
    </source>
</evidence>
<gene>
    <name evidence="1" type="ORF">RFULGI_LOCUS5630</name>
</gene>
<organism evidence="1 2">
    <name type="scientific">Racocetra fulgida</name>
    <dbReference type="NCBI Taxonomy" id="60492"/>
    <lineage>
        <taxon>Eukaryota</taxon>
        <taxon>Fungi</taxon>
        <taxon>Fungi incertae sedis</taxon>
        <taxon>Mucoromycota</taxon>
        <taxon>Glomeromycotina</taxon>
        <taxon>Glomeromycetes</taxon>
        <taxon>Diversisporales</taxon>
        <taxon>Gigasporaceae</taxon>
        <taxon>Racocetra</taxon>
    </lineage>
</organism>
<proteinExistence type="predicted"/>
<dbReference type="OrthoDB" id="2447509at2759"/>
<evidence type="ECO:0000313" key="2">
    <source>
        <dbReference type="Proteomes" id="UP000789396"/>
    </source>
</evidence>
<comment type="caution">
    <text evidence="1">The sequence shown here is derived from an EMBL/GenBank/DDBJ whole genome shotgun (WGS) entry which is preliminary data.</text>
</comment>
<protein>
    <submittedName>
        <fullName evidence="1">14617_t:CDS:1</fullName>
    </submittedName>
</protein>
<name>A0A9N9G091_9GLOM</name>
<keyword evidence="2" id="KW-1185">Reference proteome</keyword>
<reference evidence="1" key="1">
    <citation type="submission" date="2021-06" db="EMBL/GenBank/DDBJ databases">
        <authorList>
            <person name="Kallberg Y."/>
            <person name="Tangrot J."/>
            <person name="Rosling A."/>
        </authorList>
    </citation>
    <scope>NUCLEOTIDE SEQUENCE</scope>
    <source>
        <strain evidence="1">IN212</strain>
    </source>
</reference>
<dbReference type="Proteomes" id="UP000789396">
    <property type="component" value="Unassembled WGS sequence"/>
</dbReference>